<reference evidence="2" key="1">
    <citation type="submission" date="2022-06" db="EMBL/GenBank/DDBJ databases">
        <title>Sequencing the genomes of 1000 actinobacteria strains.</title>
        <authorList>
            <person name="Klenk H.-P."/>
        </authorList>
    </citation>
    <scope>NUCLEOTIDE SEQUENCE</scope>
    <source>
        <strain evidence="2">DSM 46694</strain>
    </source>
</reference>
<comment type="caution">
    <text evidence="2">The sequence shown here is derived from an EMBL/GenBank/DDBJ whole genome shotgun (WGS) entry which is preliminary data.</text>
</comment>
<dbReference type="Proteomes" id="UP001139648">
    <property type="component" value="Unassembled WGS sequence"/>
</dbReference>
<gene>
    <name evidence="2" type="ORF">HD597_000561</name>
</gene>
<evidence type="ECO:0008006" key="4">
    <source>
        <dbReference type="Google" id="ProtNLM"/>
    </source>
</evidence>
<feature type="compositionally biased region" description="Basic and acidic residues" evidence="1">
    <location>
        <begin position="157"/>
        <end position="166"/>
    </location>
</feature>
<dbReference type="SUPFAM" id="SSF52540">
    <property type="entry name" value="P-loop containing nucleoside triphosphate hydrolases"/>
    <property type="match status" value="1"/>
</dbReference>
<sequence length="190" mass="20131">MAALHQSGRHAEAPEAFRLLRRGMDTVPIVVVCGAPETGKTAFAVHVAHRLRTAFPDGQWFVRLSTSDGHPRTLADVLAVMLITAGIEQADIPEGLGARAARLRALLVLDDARVLTLEPLSQDEAVGLLSRLIGPATPHGMLTEISRLCDDLSGPTPDRDQHDGPLPHRAGALPRRAALAGSALPAHGAR</sequence>
<dbReference type="InterPro" id="IPR027417">
    <property type="entry name" value="P-loop_NTPase"/>
</dbReference>
<dbReference type="EMBL" id="JAMZEB010000001">
    <property type="protein sequence ID" value="MCP2353541.1"/>
    <property type="molecule type" value="Genomic_DNA"/>
</dbReference>
<proteinExistence type="predicted"/>
<accession>A0A9X2G768</accession>
<organism evidence="2 3">
    <name type="scientific">Nonomuraea thailandensis</name>
    <dbReference type="NCBI Taxonomy" id="1188745"/>
    <lineage>
        <taxon>Bacteria</taxon>
        <taxon>Bacillati</taxon>
        <taxon>Actinomycetota</taxon>
        <taxon>Actinomycetes</taxon>
        <taxon>Streptosporangiales</taxon>
        <taxon>Streptosporangiaceae</taxon>
        <taxon>Nonomuraea</taxon>
    </lineage>
</organism>
<dbReference type="AlphaFoldDB" id="A0A9X2G768"/>
<dbReference type="Gene3D" id="3.40.50.300">
    <property type="entry name" value="P-loop containing nucleotide triphosphate hydrolases"/>
    <property type="match status" value="1"/>
</dbReference>
<evidence type="ECO:0000256" key="1">
    <source>
        <dbReference type="SAM" id="MobiDB-lite"/>
    </source>
</evidence>
<evidence type="ECO:0000313" key="3">
    <source>
        <dbReference type="Proteomes" id="UP001139648"/>
    </source>
</evidence>
<dbReference type="RefSeq" id="WP_253740083.1">
    <property type="nucleotide sequence ID" value="NZ_BAABKA010000077.1"/>
</dbReference>
<feature type="region of interest" description="Disordered" evidence="1">
    <location>
        <begin position="150"/>
        <end position="174"/>
    </location>
</feature>
<keyword evidence="3" id="KW-1185">Reference proteome</keyword>
<evidence type="ECO:0000313" key="2">
    <source>
        <dbReference type="EMBL" id="MCP2353541.1"/>
    </source>
</evidence>
<name>A0A9X2G768_9ACTN</name>
<protein>
    <recommendedName>
        <fullName evidence="4">NB-ARC domain-containing protein</fullName>
    </recommendedName>
</protein>